<dbReference type="InterPro" id="IPR036388">
    <property type="entry name" value="WH-like_DNA-bd_sf"/>
</dbReference>
<feature type="domain" description="RNA polymerase sigma factor 70 region 4 type 2" evidence="6">
    <location>
        <begin position="97"/>
        <end position="147"/>
    </location>
</feature>
<proteinExistence type="inferred from homology"/>
<name>A0A9D1CI79_9FIRM</name>
<feature type="domain" description="RNA polymerase sigma-70 region 2" evidence="5">
    <location>
        <begin position="12"/>
        <end position="76"/>
    </location>
</feature>
<comment type="similarity">
    <text evidence="1">Belongs to the sigma-70 factor family. ECF subfamily.</text>
</comment>
<evidence type="ECO:0000313" key="8">
    <source>
        <dbReference type="Proteomes" id="UP000886819"/>
    </source>
</evidence>
<dbReference type="Gene3D" id="1.10.1740.10">
    <property type="match status" value="1"/>
</dbReference>
<dbReference type="InterPro" id="IPR013249">
    <property type="entry name" value="RNA_pol_sigma70_r4_t2"/>
</dbReference>
<dbReference type="SUPFAM" id="SSF88946">
    <property type="entry name" value="Sigma2 domain of RNA polymerase sigma factors"/>
    <property type="match status" value="1"/>
</dbReference>
<reference evidence="7" key="2">
    <citation type="journal article" date="2021" name="PeerJ">
        <title>Extensive microbial diversity within the chicken gut microbiome revealed by metagenomics and culture.</title>
        <authorList>
            <person name="Gilroy R."/>
            <person name="Ravi A."/>
            <person name="Getino M."/>
            <person name="Pursley I."/>
            <person name="Horton D.L."/>
            <person name="Alikhan N.F."/>
            <person name="Baker D."/>
            <person name="Gharbi K."/>
            <person name="Hall N."/>
            <person name="Watson M."/>
            <person name="Adriaenssens E.M."/>
            <person name="Foster-Nyarko E."/>
            <person name="Jarju S."/>
            <person name="Secka A."/>
            <person name="Antonio M."/>
            <person name="Oren A."/>
            <person name="Chaudhuri R.R."/>
            <person name="La Ragione R."/>
            <person name="Hildebrand F."/>
            <person name="Pallen M.J."/>
        </authorList>
    </citation>
    <scope>NUCLEOTIDE SEQUENCE</scope>
    <source>
        <strain evidence="7">ChiHile30-977</strain>
    </source>
</reference>
<evidence type="ECO:0000259" key="5">
    <source>
        <dbReference type="Pfam" id="PF04542"/>
    </source>
</evidence>
<dbReference type="NCBIfam" id="TIGR02937">
    <property type="entry name" value="sigma70-ECF"/>
    <property type="match status" value="1"/>
</dbReference>
<dbReference type="InterPro" id="IPR013324">
    <property type="entry name" value="RNA_pol_sigma_r3/r4-like"/>
</dbReference>
<dbReference type="InterPro" id="IPR007627">
    <property type="entry name" value="RNA_pol_sigma70_r2"/>
</dbReference>
<dbReference type="SUPFAM" id="SSF88659">
    <property type="entry name" value="Sigma3 and sigma4 domains of RNA polymerase sigma factors"/>
    <property type="match status" value="1"/>
</dbReference>
<dbReference type="AlphaFoldDB" id="A0A9D1CI79"/>
<keyword evidence="3" id="KW-0731">Sigma factor</keyword>
<dbReference type="PANTHER" id="PTHR43133:SF51">
    <property type="entry name" value="RNA POLYMERASE SIGMA FACTOR"/>
    <property type="match status" value="1"/>
</dbReference>
<dbReference type="Pfam" id="PF08281">
    <property type="entry name" value="Sigma70_r4_2"/>
    <property type="match status" value="1"/>
</dbReference>
<dbReference type="EMBL" id="DVFI01000010">
    <property type="protein sequence ID" value="HIQ62073.1"/>
    <property type="molecule type" value="Genomic_DNA"/>
</dbReference>
<evidence type="ECO:0000256" key="3">
    <source>
        <dbReference type="ARBA" id="ARBA00023082"/>
    </source>
</evidence>
<dbReference type="InterPro" id="IPR014284">
    <property type="entry name" value="RNA_pol_sigma-70_dom"/>
</dbReference>
<dbReference type="Pfam" id="PF04542">
    <property type="entry name" value="Sigma70_r2"/>
    <property type="match status" value="1"/>
</dbReference>
<gene>
    <name evidence="7" type="ORF">IAA66_00625</name>
</gene>
<sequence length="163" mass="19232">MVDEQTFVATVLENERMLYRVSRSILRNDNDCLDAVQEALSRAWARRNQVHPDHLRPWLIRIVINECHNIQRKSRRMVPTEEIEAYAGVYDPPDTFLRDALDSLEERLRLPLLLHYLEDFKISEIAAMLRIPQGTVKWRLHKARKQLRIEFDEEVSGDESHGS</sequence>
<dbReference type="InterPro" id="IPR013325">
    <property type="entry name" value="RNA_pol_sigma_r2"/>
</dbReference>
<dbReference type="GO" id="GO:0016987">
    <property type="term" value="F:sigma factor activity"/>
    <property type="evidence" value="ECO:0007669"/>
    <property type="project" value="UniProtKB-KW"/>
</dbReference>
<dbReference type="PANTHER" id="PTHR43133">
    <property type="entry name" value="RNA POLYMERASE ECF-TYPE SIGMA FACTO"/>
    <property type="match status" value="1"/>
</dbReference>
<dbReference type="Gene3D" id="1.10.10.10">
    <property type="entry name" value="Winged helix-like DNA-binding domain superfamily/Winged helix DNA-binding domain"/>
    <property type="match status" value="1"/>
</dbReference>
<evidence type="ECO:0000259" key="6">
    <source>
        <dbReference type="Pfam" id="PF08281"/>
    </source>
</evidence>
<comment type="caution">
    <text evidence="7">The sequence shown here is derived from an EMBL/GenBank/DDBJ whole genome shotgun (WGS) entry which is preliminary data.</text>
</comment>
<evidence type="ECO:0000313" key="7">
    <source>
        <dbReference type="EMBL" id="HIQ62073.1"/>
    </source>
</evidence>
<evidence type="ECO:0000256" key="1">
    <source>
        <dbReference type="ARBA" id="ARBA00010641"/>
    </source>
</evidence>
<organism evidence="7 8">
    <name type="scientific">Candidatus Avichristensenella intestinipullorum</name>
    <dbReference type="NCBI Taxonomy" id="2840693"/>
    <lineage>
        <taxon>Bacteria</taxon>
        <taxon>Bacillati</taxon>
        <taxon>Bacillota</taxon>
        <taxon>Clostridia</taxon>
        <taxon>Candidatus Avichristensenella</taxon>
    </lineage>
</organism>
<keyword evidence="2" id="KW-0805">Transcription regulation</keyword>
<evidence type="ECO:0000256" key="2">
    <source>
        <dbReference type="ARBA" id="ARBA00023015"/>
    </source>
</evidence>
<accession>A0A9D1CI79</accession>
<protein>
    <submittedName>
        <fullName evidence="7">Sigma-70 family RNA polymerase sigma factor</fullName>
    </submittedName>
</protein>
<dbReference type="Proteomes" id="UP000886819">
    <property type="component" value="Unassembled WGS sequence"/>
</dbReference>
<keyword evidence="4" id="KW-0804">Transcription</keyword>
<reference evidence="7" key="1">
    <citation type="submission" date="2020-10" db="EMBL/GenBank/DDBJ databases">
        <authorList>
            <person name="Gilroy R."/>
        </authorList>
    </citation>
    <scope>NUCLEOTIDE SEQUENCE</scope>
    <source>
        <strain evidence="7">ChiHile30-977</strain>
    </source>
</reference>
<dbReference type="InterPro" id="IPR039425">
    <property type="entry name" value="RNA_pol_sigma-70-like"/>
</dbReference>
<dbReference type="GO" id="GO:0003677">
    <property type="term" value="F:DNA binding"/>
    <property type="evidence" value="ECO:0007669"/>
    <property type="project" value="InterPro"/>
</dbReference>
<dbReference type="GO" id="GO:0006352">
    <property type="term" value="P:DNA-templated transcription initiation"/>
    <property type="evidence" value="ECO:0007669"/>
    <property type="project" value="InterPro"/>
</dbReference>
<evidence type="ECO:0000256" key="4">
    <source>
        <dbReference type="ARBA" id="ARBA00023163"/>
    </source>
</evidence>